<evidence type="ECO:0000313" key="4">
    <source>
        <dbReference type="Proteomes" id="UP000253891"/>
    </source>
</evidence>
<dbReference type="AlphaFoldDB" id="A0A0K8MJG5"/>
<dbReference type="CDD" id="cd00093">
    <property type="entry name" value="HTH_XRE"/>
    <property type="match status" value="1"/>
</dbReference>
<name>A0A0K8MJG5_9LACO</name>
<keyword evidence="1 3" id="KW-0238">DNA-binding</keyword>
<evidence type="ECO:0000259" key="2">
    <source>
        <dbReference type="PROSITE" id="PS50943"/>
    </source>
</evidence>
<dbReference type="PANTHER" id="PTHR46558:SF4">
    <property type="entry name" value="DNA-BIDING PHAGE PROTEIN"/>
    <property type="match status" value="1"/>
</dbReference>
<dbReference type="GO" id="GO:0003677">
    <property type="term" value="F:DNA binding"/>
    <property type="evidence" value="ECO:0007669"/>
    <property type="project" value="UniProtKB-KW"/>
</dbReference>
<evidence type="ECO:0000313" key="3">
    <source>
        <dbReference type="EMBL" id="GAP00598.1"/>
    </source>
</evidence>
<evidence type="ECO:0000256" key="1">
    <source>
        <dbReference type="ARBA" id="ARBA00023125"/>
    </source>
</evidence>
<gene>
    <name evidence="3" type="ORF">FFIC_286170</name>
</gene>
<dbReference type="PROSITE" id="PS50943">
    <property type="entry name" value="HTH_CROC1"/>
    <property type="match status" value="1"/>
</dbReference>
<dbReference type="Gene3D" id="1.10.260.40">
    <property type="entry name" value="lambda repressor-like DNA-binding domains"/>
    <property type="match status" value="1"/>
</dbReference>
<reference evidence="3 4" key="1">
    <citation type="journal article" date="2015" name="BMC Genomics">
        <title>Comparative genomics of Fructobacillus spp. and Leuconostoc spp. reveals niche-specific evolution of Fructobacillus spp.</title>
        <authorList>
            <person name="Endo A."/>
            <person name="Tanizawa Y."/>
            <person name="Tanaka N."/>
            <person name="Maeno S."/>
            <person name="Kumar H."/>
            <person name="Shiwa Y."/>
            <person name="Okada S."/>
            <person name="Yoshikawa H."/>
            <person name="Dicks L."/>
            <person name="Nakagawa J."/>
            <person name="Arita M."/>
        </authorList>
    </citation>
    <scope>NUCLEOTIDE SEQUENCE [LARGE SCALE GENOMIC DNA]</scope>
    <source>
        <strain evidence="3 4">JCM 12225</strain>
    </source>
</reference>
<dbReference type="InterPro" id="IPR001387">
    <property type="entry name" value="Cro/C1-type_HTH"/>
</dbReference>
<keyword evidence="4" id="KW-1185">Reference proteome</keyword>
<sequence length="86" mass="10295">MDIGRRLKQVRENHAMTQAELADYLFVSSQTISNWEREVSQIDLESLIKVLNLFQLSFENFLQGNYDIENYYPDPMYCPRCKEKLR</sequence>
<dbReference type="RefSeq" id="WP_061993880.1">
    <property type="nucleotide sequence ID" value="NZ_DF968005.1"/>
</dbReference>
<dbReference type="Pfam" id="PF01381">
    <property type="entry name" value="HTH_3"/>
    <property type="match status" value="1"/>
</dbReference>
<dbReference type="SUPFAM" id="SSF47413">
    <property type="entry name" value="lambda repressor-like DNA-binding domains"/>
    <property type="match status" value="1"/>
</dbReference>
<dbReference type="EMBL" id="DF968005">
    <property type="protein sequence ID" value="GAP00598.1"/>
    <property type="molecule type" value="Genomic_DNA"/>
</dbReference>
<dbReference type="OrthoDB" id="9805856at2"/>
<dbReference type="PANTHER" id="PTHR46558">
    <property type="entry name" value="TRACRIPTIONAL REGULATORY PROTEIN-RELATED-RELATED"/>
    <property type="match status" value="1"/>
</dbReference>
<protein>
    <submittedName>
        <fullName evidence="3">DNA-binding helix-turn-helix protein</fullName>
    </submittedName>
</protein>
<proteinExistence type="predicted"/>
<dbReference type="Proteomes" id="UP000253891">
    <property type="component" value="Unassembled WGS sequence"/>
</dbReference>
<organism evidence="3 4">
    <name type="scientific">Fructobacillus ficulneus</name>
    <dbReference type="NCBI Taxonomy" id="157463"/>
    <lineage>
        <taxon>Bacteria</taxon>
        <taxon>Bacillati</taxon>
        <taxon>Bacillota</taxon>
        <taxon>Bacilli</taxon>
        <taxon>Lactobacillales</taxon>
        <taxon>Lactobacillaceae</taxon>
        <taxon>Fructobacillus</taxon>
    </lineage>
</organism>
<accession>A0A0K8MJG5</accession>
<dbReference type="InterPro" id="IPR010982">
    <property type="entry name" value="Lambda_DNA-bd_dom_sf"/>
</dbReference>
<feature type="domain" description="HTH cro/C1-type" evidence="2">
    <location>
        <begin position="7"/>
        <end position="61"/>
    </location>
</feature>
<dbReference type="SMART" id="SM00530">
    <property type="entry name" value="HTH_XRE"/>
    <property type="match status" value="1"/>
</dbReference>